<name>A0ABU4WEJ8_9BACT</name>
<proteinExistence type="predicted"/>
<dbReference type="InterPro" id="IPR018528">
    <property type="entry name" value="Preph_deHydtase_CS"/>
</dbReference>
<dbReference type="PANTHER" id="PTHR21022:SF19">
    <property type="entry name" value="PREPHENATE DEHYDRATASE-RELATED"/>
    <property type="match status" value="1"/>
</dbReference>
<dbReference type="NCBIfam" id="TIGR01807">
    <property type="entry name" value="CM_P2"/>
    <property type="match status" value="1"/>
</dbReference>
<evidence type="ECO:0000256" key="5">
    <source>
        <dbReference type="ARBA" id="ARBA00004817"/>
    </source>
</evidence>
<dbReference type="InterPro" id="IPR008242">
    <property type="entry name" value="Chor_mutase/pphenate_deHydtase"/>
</dbReference>
<evidence type="ECO:0000256" key="13">
    <source>
        <dbReference type="ARBA" id="ARBA00023235"/>
    </source>
</evidence>
<dbReference type="SUPFAM" id="SSF53850">
    <property type="entry name" value="Periplasmic binding protein-like II"/>
    <property type="match status" value="1"/>
</dbReference>
<evidence type="ECO:0000256" key="6">
    <source>
        <dbReference type="ARBA" id="ARBA00012404"/>
    </source>
</evidence>
<evidence type="ECO:0000259" key="20">
    <source>
        <dbReference type="PROSITE" id="PS51171"/>
    </source>
</evidence>
<feature type="domain" description="Chorismate mutase" evidence="19">
    <location>
        <begin position="1"/>
        <end position="87"/>
    </location>
</feature>
<dbReference type="GO" id="GO:0004664">
    <property type="term" value="F:prephenate dehydratase activity"/>
    <property type="evidence" value="ECO:0007669"/>
    <property type="project" value="UniProtKB-EC"/>
</dbReference>
<evidence type="ECO:0000259" key="19">
    <source>
        <dbReference type="PROSITE" id="PS51168"/>
    </source>
</evidence>
<organism evidence="22 23">
    <name type="scientific">Intestinicryptomonas porci</name>
    <dbReference type="NCBI Taxonomy" id="2926320"/>
    <lineage>
        <taxon>Bacteria</taxon>
        <taxon>Pseudomonadati</taxon>
        <taxon>Verrucomicrobiota</taxon>
        <taxon>Opitutia</taxon>
        <taxon>Opitutales</taxon>
        <taxon>Intestinicryptomonaceae</taxon>
        <taxon>Intestinicryptomonas</taxon>
    </lineage>
</organism>
<dbReference type="InterPro" id="IPR045865">
    <property type="entry name" value="ACT-like_dom_sf"/>
</dbReference>
<evidence type="ECO:0000256" key="18">
    <source>
        <dbReference type="ARBA" id="ARBA00047848"/>
    </source>
</evidence>
<keyword evidence="14 22" id="KW-0456">Lyase</keyword>
<dbReference type="InterPro" id="IPR001086">
    <property type="entry name" value="Preph_deHydtase"/>
</dbReference>
<dbReference type="EMBL" id="JALBUT010000002">
    <property type="protein sequence ID" value="MDX8414991.1"/>
    <property type="molecule type" value="Genomic_DNA"/>
</dbReference>
<evidence type="ECO:0000256" key="14">
    <source>
        <dbReference type="ARBA" id="ARBA00023239"/>
    </source>
</evidence>
<dbReference type="PROSITE" id="PS51671">
    <property type="entry name" value="ACT"/>
    <property type="match status" value="1"/>
</dbReference>
<dbReference type="PROSITE" id="PS51168">
    <property type="entry name" value="CHORISMATE_MUT_2"/>
    <property type="match status" value="1"/>
</dbReference>
<evidence type="ECO:0000259" key="21">
    <source>
        <dbReference type="PROSITE" id="PS51671"/>
    </source>
</evidence>
<evidence type="ECO:0000256" key="3">
    <source>
        <dbReference type="ARBA" id="ARBA00004496"/>
    </source>
</evidence>
<comment type="subcellular location">
    <subcellularLocation>
        <location evidence="3">Cytoplasm</location>
    </subcellularLocation>
</comment>
<dbReference type="SUPFAM" id="SSF48600">
    <property type="entry name" value="Chorismate mutase II"/>
    <property type="match status" value="1"/>
</dbReference>
<evidence type="ECO:0000256" key="4">
    <source>
        <dbReference type="ARBA" id="ARBA00004741"/>
    </source>
</evidence>
<dbReference type="PROSITE" id="PS00858">
    <property type="entry name" value="PREPHENATE_DEHYDR_2"/>
    <property type="match status" value="1"/>
</dbReference>
<dbReference type="Proteomes" id="UP001275932">
    <property type="component" value="Unassembled WGS sequence"/>
</dbReference>
<dbReference type="PANTHER" id="PTHR21022">
    <property type="entry name" value="PREPHENATE DEHYDRATASE P PROTEIN"/>
    <property type="match status" value="1"/>
</dbReference>
<comment type="pathway">
    <text evidence="5">Metabolic intermediate biosynthesis; prephenate biosynthesis; prephenate from chorismate: step 1/1.</text>
</comment>
<keyword evidence="9" id="KW-0963">Cytoplasm</keyword>
<evidence type="ECO:0000256" key="1">
    <source>
        <dbReference type="ARBA" id="ARBA00000824"/>
    </source>
</evidence>
<accession>A0ABU4WEJ8</accession>
<comment type="catalytic activity">
    <reaction evidence="1">
        <text>chorismate = prephenate</text>
        <dbReference type="Rhea" id="RHEA:13897"/>
        <dbReference type="ChEBI" id="CHEBI:29748"/>
        <dbReference type="ChEBI" id="CHEBI:29934"/>
        <dbReference type="EC" id="5.4.99.5"/>
    </reaction>
</comment>
<dbReference type="CDD" id="cd04905">
    <property type="entry name" value="ACT_CM-PDT"/>
    <property type="match status" value="1"/>
</dbReference>
<comment type="caution">
    <text evidence="22">The sequence shown here is derived from an EMBL/GenBank/DDBJ whole genome shotgun (WGS) entry which is preliminary data.</text>
</comment>
<dbReference type="Pfam" id="PF00800">
    <property type="entry name" value="PDT"/>
    <property type="match status" value="1"/>
</dbReference>
<gene>
    <name evidence="22" type="primary">pheA</name>
    <name evidence="22" type="ORF">MOX91_02170</name>
</gene>
<feature type="domain" description="Prephenate dehydratase" evidence="20">
    <location>
        <begin position="87"/>
        <end position="261"/>
    </location>
</feature>
<dbReference type="CDD" id="cd13630">
    <property type="entry name" value="PBP2_PDT_1"/>
    <property type="match status" value="1"/>
</dbReference>
<dbReference type="Gene3D" id="1.20.59.10">
    <property type="entry name" value="Chorismate mutase"/>
    <property type="match status" value="1"/>
</dbReference>
<reference evidence="22 23" key="1">
    <citation type="submission" date="2022-03" db="EMBL/GenBank/DDBJ databases">
        <title>Novel taxa within the pig intestine.</title>
        <authorList>
            <person name="Wylensek D."/>
            <person name="Bishof K."/>
            <person name="Afrizal A."/>
            <person name="Clavel T."/>
        </authorList>
    </citation>
    <scope>NUCLEOTIDE SEQUENCE [LARGE SCALE GENOMIC DNA]</scope>
    <source>
        <strain evidence="22 23">CLA-KB-P66</strain>
    </source>
</reference>
<evidence type="ECO:0000256" key="2">
    <source>
        <dbReference type="ARBA" id="ARBA00002364"/>
    </source>
</evidence>
<evidence type="ECO:0000313" key="22">
    <source>
        <dbReference type="EMBL" id="MDX8414991.1"/>
    </source>
</evidence>
<dbReference type="NCBIfam" id="NF008865">
    <property type="entry name" value="PRK11898.1"/>
    <property type="match status" value="1"/>
</dbReference>
<keyword evidence="15" id="KW-0511">Multifunctional enzyme</keyword>
<evidence type="ECO:0000256" key="11">
    <source>
        <dbReference type="ARBA" id="ARBA00023141"/>
    </source>
</evidence>
<dbReference type="SMART" id="SM00830">
    <property type="entry name" value="CM_2"/>
    <property type="match status" value="1"/>
</dbReference>
<keyword evidence="10" id="KW-0028">Amino-acid biosynthesis</keyword>
<evidence type="ECO:0000256" key="7">
    <source>
        <dbReference type="ARBA" id="ARBA00013147"/>
    </source>
</evidence>
<dbReference type="InterPro" id="IPR010957">
    <property type="entry name" value="G/b/e-P-prot_chorismate_mutase"/>
</dbReference>
<dbReference type="InterPro" id="IPR002912">
    <property type="entry name" value="ACT_dom"/>
</dbReference>
<dbReference type="Gene3D" id="3.40.190.10">
    <property type="entry name" value="Periplasmic binding protein-like II"/>
    <property type="match status" value="2"/>
</dbReference>
<feature type="domain" description="ACT" evidence="21">
    <location>
        <begin position="275"/>
        <end position="352"/>
    </location>
</feature>
<dbReference type="PROSITE" id="PS51171">
    <property type="entry name" value="PREPHENATE_DEHYDR_3"/>
    <property type="match status" value="1"/>
</dbReference>
<dbReference type="EC" id="4.2.1.51" evidence="7"/>
<dbReference type="Gene3D" id="3.30.70.260">
    <property type="match status" value="1"/>
</dbReference>
<evidence type="ECO:0000256" key="17">
    <source>
        <dbReference type="ARBA" id="ARBA00031520"/>
    </source>
</evidence>
<evidence type="ECO:0000256" key="8">
    <source>
        <dbReference type="ARBA" id="ARBA00014401"/>
    </source>
</evidence>
<keyword evidence="13" id="KW-0413">Isomerase</keyword>
<evidence type="ECO:0000256" key="9">
    <source>
        <dbReference type="ARBA" id="ARBA00022490"/>
    </source>
</evidence>
<dbReference type="RefSeq" id="WP_370396438.1">
    <property type="nucleotide sequence ID" value="NZ_JALBUT010000002.1"/>
</dbReference>
<comment type="pathway">
    <text evidence="4">Amino-acid biosynthesis; L-phenylalanine biosynthesis; phenylpyruvate from prephenate: step 1/1.</text>
</comment>
<dbReference type="EC" id="5.4.99.5" evidence="6"/>
<evidence type="ECO:0000256" key="10">
    <source>
        <dbReference type="ARBA" id="ARBA00022605"/>
    </source>
</evidence>
<dbReference type="InterPro" id="IPR002701">
    <property type="entry name" value="CM_II_prokaryot"/>
</dbReference>
<keyword evidence="11" id="KW-0057">Aromatic amino acid biosynthesis</keyword>
<dbReference type="InterPro" id="IPR036979">
    <property type="entry name" value="CM_dom_sf"/>
</dbReference>
<evidence type="ECO:0000256" key="16">
    <source>
        <dbReference type="ARBA" id="ARBA00031175"/>
    </source>
</evidence>
<keyword evidence="23" id="KW-1185">Reference proteome</keyword>
<evidence type="ECO:0000256" key="12">
    <source>
        <dbReference type="ARBA" id="ARBA00023222"/>
    </source>
</evidence>
<dbReference type="Pfam" id="PF01817">
    <property type="entry name" value="CM_2"/>
    <property type="match status" value="1"/>
</dbReference>
<dbReference type="PIRSF" id="PIRSF001500">
    <property type="entry name" value="Chor_mut_pdt_Ppr"/>
    <property type="match status" value="1"/>
</dbReference>
<dbReference type="SUPFAM" id="SSF55021">
    <property type="entry name" value="ACT-like"/>
    <property type="match status" value="1"/>
</dbReference>
<evidence type="ECO:0000313" key="23">
    <source>
        <dbReference type="Proteomes" id="UP001275932"/>
    </source>
</evidence>
<comment type="catalytic activity">
    <reaction evidence="18">
        <text>prephenate + H(+) = 3-phenylpyruvate + CO2 + H2O</text>
        <dbReference type="Rhea" id="RHEA:21648"/>
        <dbReference type="ChEBI" id="CHEBI:15377"/>
        <dbReference type="ChEBI" id="CHEBI:15378"/>
        <dbReference type="ChEBI" id="CHEBI:16526"/>
        <dbReference type="ChEBI" id="CHEBI:18005"/>
        <dbReference type="ChEBI" id="CHEBI:29934"/>
        <dbReference type="EC" id="4.2.1.51"/>
    </reaction>
</comment>
<evidence type="ECO:0000256" key="15">
    <source>
        <dbReference type="ARBA" id="ARBA00023268"/>
    </source>
</evidence>
<dbReference type="Pfam" id="PF01842">
    <property type="entry name" value="ACT"/>
    <property type="match status" value="1"/>
</dbReference>
<comment type="function">
    <text evidence="2">Catalyzes the Claisen rearrangement of chorismate to prephenate and the decarboxylation/dehydration of prephenate to phenylpyruvate.</text>
</comment>
<keyword evidence="12" id="KW-0584">Phenylalanine biosynthesis</keyword>
<dbReference type="InterPro" id="IPR036263">
    <property type="entry name" value="Chorismate_II_sf"/>
</dbReference>
<sequence>MDKNTFREQIDSLDTQILNLLEKRISCAKEIGRIKLEKGENIYVPSRESKVFENLIKKNAGRIDEEALKAIYREIISASISAEKKLQVAYLGPVATFTQQAAIKNFGSSVEYRAMHSIPDIFTSVELGECDYGVLPIENSTEGAVFHTMDMLAESKLMIVGQIYLKIEQCLISRGKLAEIRKICSKDQAIGQCRNWIRRNLPNADIEYVESTSLAVKLAHENPEIAAIASEVASDFYGVPVIEKGIQDKHENITRFLVIGQKEPPKAENVEYKTSVVLSLNDRPGALCDMIMPFNRNNINLTRIESRPSRKKAWDYLFFIDFLGHWEDEATRRVFKELEMSLPKIKWLGSYPIK</sequence>
<dbReference type="PROSITE" id="PS00857">
    <property type="entry name" value="PREPHENATE_DEHYDR_1"/>
    <property type="match status" value="1"/>
</dbReference>
<protein>
    <recommendedName>
        <fullName evidence="8">Bifunctional chorismate mutase/prephenate dehydratase</fullName>
        <ecNumber evidence="7">4.2.1.51</ecNumber>
        <ecNumber evidence="6">5.4.99.5</ecNumber>
    </recommendedName>
    <alternativeName>
        <fullName evidence="17">Chorismate mutase-prephenate dehydratase</fullName>
    </alternativeName>
    <alternativeName>
        <fullName evidence="16">p-protein</fullName>
    </alternativeName>
</protein>